<evidence type="ECO:0000256" key="2">
    <source>
        <dbReference type="ARBA" id="ARBA00022679"/>
    </source>
</evidence>
<proteinExistence type="inferred from homology"/>
<keyword evidence="4" id="KW-0949">S-adenosyl-L-methionine</keyword>
<dbReference type="OrthoDB" id="3265906at2759"/>
<dbReference type="GO" id="GO:0005739">
    <property type="term" value="C:mitochondrion"/>
    <property type="evidence" value="ECO:0007669"/>
    <property type="project" value="TreeGrafter"/>
</dbReference>
<reference evidence="5" key="1">
    <citation type="submission" date="2021-12" db="EMBL/GenBank/DDBJ databases">
        <authorList>
            <person name="Martin H S."/>
        </authorList>
    </citation>
    <scope>NUCLEOTIDE SEQUENCE</scope>
</reference>
<dbReference type="HAMAP" id="MF_00472">
    <property type="entry name" value="UbiG"/>
    <property type="match status" value="1"/>
</dbReference>
<evidence type="ECO:0000256" key="1">
    <source>
        <dbReference type="ARBA" id="ARBA00022603"/>
    </source>
</evidence>
<dbReference type="Gene3D" id="3.40.50.150">
    <property type="entry name" value="Vaccinia Virus protein VP39"/>
    <property type="match status" value="1"/>
</dbReference>
<organism evidence="5 6">
    <name type="scientific">Brenthis ino</name>
    <name type="common">lesser marbled fritillary</name>
    <dbReference type="NCBI Taxonomy" id="405034"/>
    <lineage>
        <taxon>Eukaryota</taxon>
        <taxon>Metazoa</taxon>
        <taxon>Ecdysozoa</taxon>
        <taxon>Arthropoda</taxon>
        <taxon>Hexapoda</taxon>
        <taxon>Insecta</taxon>
        <taxon>Pterygota</taxon>
        <taxon>Neoptera</taxon>
        <taxon>Endopterygota</taxon>
        <taxon>Lepidoptera</taxon>
        <taxon>Glossata</taxon>
        <taxon>Ditrysia</taxon>
        <taxon>Papilionoidea</taxon>
        <taxon>Nymphalidae</taxon>
        <taxon>Heliconiinae</taxon>
        <taxon>Argynnini</taxon>
        <taxon>Brenthis</taxon>
    </lineage>
</organism>
<dbReference type="NCBIfam" id="TIGR01983">
    <property type="entry name" value="UbiG"/>
    <property type="match status" value="1"/>
</dbReference>
<accession>A0A8J9UIW6</accession>
<dbReference type="GO" id="GO:0061542">
    <property type="term" value="F:3-demethylubiquinol 3-O-methyltransferase activity"/>
    <property type="evidence" value="ECO:0007669"/>
    <property type="project" value="InterPro"/>
</dbReference>
<dbReference type="PANTHER" id="PTHR43464">
    <property type="entry name" value="METHYLTRANSFERASE"/>
    <property type="match status" value="1"/>
</dbReference>
<dbReference type="Pfam" id="PF13489">
    <property type="entry name" value="Methyltransf_23"/>
    <property type="match status" value="1"/>
</dbReference>
<dbReference type="CDD" id="cd02440">
    <property type="entry name" value="AdoMet_MTases"/>
    <property type="match status" value="1"/>
</dbReference>
<dbReference type="EMBL" id="OV170234">
    <property type="protein sequence ID" value="CAH0719959.1"/>
    <property type="molecule type" value="Genomic_DNA"/>
</dbReference>
<keyword evidence="6" id="KW-1185">Reference proteome</keyword>
<keyword evidence="3" id="KW-0831">Ubiquinone biosynthesis</keyword>
<evidence type="ECO:0008006" key="7">
    <source>
        <dbReference type="Google" id="ProtNLM"/>
    </source>
</evidence>
<evidence type="ECO:0000256" key="3">
    <source>
        <dbReference type="ARBA" id="ARBA00022688"/>
    </source>
</evidence>
<dbReference type="InterPro" id="IPR010233">
    <property type="entry name" value="UbiG_MeTrfase"/>
</dbReference>
<sequence>MNSFTNMRIVMSNIFKPNINKTLHKGITSSIIVNNKTFPKSTVDAADVEKHSQLGKDWWNPNGSLIGLHRFNLVRVPFIRDGLVSCSLEDRTILPLSKKTILDVGCGGGILSEALARIGAKVTGIDASNELIELATEHSQIDSKISENKPLYRCETIEEHSKQFTDHYDAVVASEVIEHVADKELFIKACVQSVKPGGKIFITTPNKSRLTQILGIWLAEYVINAVPKGTHEYEKFTTPNEVTFLLERNNCHVQLIHGLMYNPINNKWSWVNSHTLLFALQAVKLENDQ</sequence>
<dbReference type="GO" id="GO:0032259">
    <property type="term" value="P:methylation"/>
    <property type="evidence" value="ECO:0007669"/>
    <property type="project" value="UniProtKB-KW"/>
</dbReference>
<dbReference type="Proteomes" id="UP000838878">
    <property type="component" value="Chromosome 14"/>
</dbReference>
<protein>
    <recommendedName>
        <fullName evidence="7">3-demethylubiquinol 3-O-methyltransferase</fullName>
    </recommendedName>
</protein>
<name>A0A8J9UIW6_9NEOP</name>
<keyword evidence="2" id="KW-0808">Transferase</keyword>
<dbReference type="GO" id="GO:0010420">
    <property type="term" value="F:polyprenyldihydroxybenzoate methyltransferase activity"/>
    <property type="evidence" value="ECO:0007669"/>
    <property type="project" value="InterPro"/>
</dbReference>
<dbReference type="PANTHER" id="PTHR43464:SF19">
    <property type="entry name" value="UBIQUINONE BIOSYNTHESIS O-METHYLTRANSFERASE, MITOCHONDRIAL"/>
    <property type="match status" value="1"/>
</dbReference>
<dbReference type="InterPro" id="IPR029063">
    <property type="entry name" value="SAM-dependent_MTases_sf"/>
</dbReference>
<evidence type="ECO:0000313" key="5">
    <source>
        <dbReference type="EMBL" id="CAH0719959.1"/>
    </source>
</evidence>
<feature type="non-terminal residue" evidence="5">
    <location>
        <position position="289"/>
    </location>
</feature>
<keyword evidence="1" id="KW-0489">Methyltransferase</keyword>
<evidence type="ECO:0000313" key="6">
    <source>
        <dbReference type="Proteomes" id="UP000838878"/>
    </source>
</evidence>
<gene>
    <name evidence="5" type="ORF">BINO364_LOCUS6244</name>
</gene>
<dbReference type="SUPFAM" id="SSF53335">
    <property type="entry name" value="S-adenosyl-L-methionine-dependent methyltransferases"/>
    <property type="match status" value="1"/>
</dbReference>
<dbReference type="AlphaFoldDB" id="A0A8J9UIW6"/>
<evidence type="ECO:0000256" key="4">
    <source>
        <dbReference type="ARBA" id="ARBA00022691"/>
    </source>
</evidence>